<dbReference type="Pfam" id="PF16403">
    <property type="entry name" value="Bact_surface_Ig-like"/>
    <property type="match status" value="1"/>
</dbReference>
<evidence type="ECO:0000256" key="1">
    <source>
        <dbReference type="SAM" id="MobiDB-lite"/>
    </source>
</evidence>
<evidence type="ECO:0000313" key="4">
    <source>
        <dbReference type="EMBL" id="MFC6331800.1"/>
    </source>
</evidence>
<dbReference type="Pfam" id="PF00395">
    <property type="entry name" value="SLH"/>
    <property type="match status" value="3"/>
</dbReference>
<feature type="domain" description="Cadherin" evidence="2">
    <location>
        <begin position="203"/>
        <end position="301"/>
    </location>
</feature>
<dbReference type="Proteomes" id="UP001596233">
    <property type="component" value="Unassembled WGS sequence"/>
</dbReference>
<feature type="compositionally biased region" description="Low complexity" evidence="1">
    <location>
        <begin position="2242"/>
        <end position="2258"/>
    </location>
</feature>
<feature type="domain" description="Cadherin" evidence="2">
    <location>
        <begin position="1054"/>
        <end position="1152"/>
    </location>
</feature>
<feature type="domain" description="Cadherin" evidence="2">
    <location>
        <begin position="1908"/>
        <end position="2009"/>
    </location>
</feature>
<gene>
    <name evidence="4" type="ORF">ACFP56_04130</name>
</gene>
<feature type="domain" description="SLH" evidence="3">
    <location>
        <begin position="2546"/>
        <end position="2609"/>
    </location>
</feature>
<comment type="caution">
    <text evidence="4">The sequence shown here is derived from an EMBL/GenBank/DDBJ whole genome shotgun (WGS) entry which is preliminary data.</text>
</comment>
<feature type="domain" description="SLH" evidence="3">
    <location>
        <begin position="2480"/>
        <end position="2545"/>
    </location>
</feature>
<protein>
    <submittedName>
        <fullName evidence="4">S-layer homology domain-containing protein</fullName>
    </submittedName>
</protein>
<dbReference type="Pfam" id="PF19077">
    <property type="entry name" value="Big_13"/>
    <property type="match status" value="1"/>
</dbReference>
<feature type="region of interest" description="Disordered" evidence="1">
    <location>
        <begin position="2241"/>
        <end position="2263"/>
    </location>
</feature>
<name>A0ABW1UZA6_9BACL</name>
<dbReference type="InterPro" id="IPR002126">
    <property type="entry name" value="Cadherin-like_dom"/>
</dbReference>
<dbReference type="InterPro" id="IPR032179">
    <property type="entry name" value="Cry22Aa_Ig-like"/>
</dbReference>
<accession>A0ABW1UZA6</accession>
<dbReference type="InterPro" id="IPR044016">
    <property type="entry name" value="Big_13"/>
</dbReference>
<dbReference type="RefSeq" id="WP_379231411.1">
    <property type="nucleotide sequence ID" value="NZ_JBHSTE010000001.1"/>
</dbReference>
<feature type="domain" description="Cadherin" evidence="2">
    <location>
        <begin position="422"/>
        <end position="513"/>
    </location>
</feature>
<evidence type="ECO:0000259" key="2">
    <source>
        <dbReference type="PROSITE" id="PS50268"/>
    </source>
</evidence>
<feature type="domain" description="Cadherin" evidence="2">
    <location>
        <begin position="844"/>
        <end position="940"/>
    </location>
</feature>
<dbReference type="Gene3D" id="2.60.40.10">
    <property type="entry name" value="Immunoglobulins"/>
    <property type="match status" value="2"/>
</dbReference>
<dbReference type="PANTHER" id="PTHR34720:SF9">
    <property type="entry name" value="BLR4714 PROTEIN"/>
    <property type="match status" value="1"/>
</dbReference>
<reference evidence="5" key="1">
    <citation type="journal article" date="2019" name="Int. J. Syst. Evol. Microbiol.">
        <title>The Global Catalogue of Microorganisms (GCM) 10K type strain sequencing project: providing services to taxonomists for standard genome sequencing and annotation.</title>
        <authorList>
            <consortium name="The Broad Institute Genomics Platform"/>
            <consortium name="The Broad Institute Genome Sequencing Center for Infectious Disease"/>
            <person name="Wu L."/>
            <person name="Ma J."/>
        </authorList>
    </citation>
    <scope>NUCLEOTIDE SEQUENCE [LARGE SCALE GENOMIC DNA]</scope>
    <source>
        <strain evidence="5">PCU 280</strain>
    </source>
</reference>
<dbReference type="PROSITE" id="PS51272">
    <property type="entry name" value="SLH"/>
    <property type="match status" value="3"/>
</dbReference>
<feature type="domain" description="Cadherin" evidence="2">
    <location>
        <begin position="1481"/>
        <end position="1579"/>
    </location>
</feature>
<dbReference type="Gene3D" id="2.60.40.60">
    <property type="entry name" value="Cadherins"/>
    <property type="match status" value="1"/>
</dbReference>
<evidence type="ECO:0000313" key="5">
    <source>
        <dbReference type="Proteomes" id="UP001596233"/>
    </source>
</evidence>
<dbReference type="InterPro" id="IPR013783">
    <property type="entry name" value="Ig-like_fold"/>
</dbReference>
<dbReference type="EMBL" id="JBHSTE010000001">
    <property type="protein sequence ID" value="MFC6331800.1"/>
    <property type="molecule type" value="Genomic_DNA"/>
</dbReference>
<dbReference type="InterPro" id="IPR003961">
    <property type="entry name" value="FN3_dom"/>
</dbReference>
<feature type="domain" description="SLH" evidence="3">
    <location>
        <begin position="2610"/>
        <end position="2668"/>
    </location>
</feature>
<dbReference type="InterPro" id="IPR001119">
    <property type="entry name" value="SLH_dom"/>
</dbReference>
<feature type="domain" description="Cadherin" evidence="2">
    <location>
        <begin position="1696"/>
        <end position="1794"/>
    </location>
</feature>
<sequence>MKKLSIVIMVALLTIVGALGYWLPSLSANDDPVKIQATAERSVQLPSTEVPPLAISNGIESILRYEIAPNKEVLSAVLKLSIDRDDYNGNSIAVHIAQEDNWPSTPDVTPAKLGAPSSVQLTSPDAVTGDYAGYYRYSVDVTNLLTTANIAVGEPDTVSLILSSNTAMQFMTRQDCGGDLACEAALAPHLEVVYGALNNAPTNISLSSTTVNQSAVANEVVGTLTTTDADAGDTHTYELVAGAGSTHNELFNIAGNQLRVNNASLMAANTYFVRIRTTDTGGASKEIEFSIAVVDDIAPNFNNGTPTFSNTTKLGTTLTVQLNETGTVYYVVLPDNAAAPSAEQVKAGHNNQNVTAPYSGSVVVHTENINMTTELSGLTPGTAYDIYVVAEDSKQNKSDVIKRDVLTVANIAPTDISLSADTINQSSGADAVVGTLTTTDADAVDTHTYTLVSGNGSTHNELFNIASGQLRANNSSQLTPGNYSVRVRSTDTGNEFIEKAFTITVVDDMAPNFTNGTPTASDETKSGLTLTVQLDEAGMVYYVLVDEGAAAPSAAQLKAGNDAQDAEALQSGSIVVGAAATDATRSIVGLSTHTAYDIYVVAEDSALNQSTVSKLDVSTAANSAPTAISLDDSTVNQSAGANAVVGRLTTTDADAGDTHTYTLITGEGSTDNASFAIAGDQLQANDASQLAAGTDTYAVRIRTTDEDGGTYEESFTITVVDDVAPSFANGTPTTSDVTKTGLTLTVQLNEAGKVYYVVVADEADAPSVTQVKAGDDAGDAPALQSGSIEVDAADRNEIATISGLTEGKTYQIYVVAEDKVSTPNTQSSATKLDVSMVANSAPTAISLDNSTVDQSAGANAVVGTLTTTDADALDTHTYTLVTGDGSTDNASFTIAGDELQANSQLAAGTYAVRIRTTDNDDGTFEEAFTITVVDDMAPSFTNGTPTASDVTKSGLTLTVQLDEAGTVYYVVVADGAAAPSVTQLKAGNDAQDAEALQSGSIVVGAAATDVLETITGLATNTAYDIYVVAEDGASNLSTISKLDISTAANSAPTALSLSNSTVNQSAGANAIVGTLTTTDADAGDTHTYALITGEGSTDNASFAIVGDQLQANDASQLEAGTYAVRIRTTDEDGGTYEKSFTITVVDDVAPSFTNGRPTTSGVTKTGLTLTVQLNEAGKVYYVVVADEADAPSVTQVKAGNDAGDAPALQSGSIDVDAADTDKIATISGLAEGKTYQIYVVAEDNVSTPNTQDVATKLDVSTVENSAPTAISLSNSSINQSAGANALVGTLTTTDADALDTHTYTLVTGEGSTDNASFTIAGDELQANDASQLTAGTYAVRIRTTDDDGGTFEESFTITVVDDVAPSFTNGTPTASDVTKRGLTLTVQLDEAGTVYYVVVAEGAAAPSAAQLKAGNNAQDAPALQSGSIVVGAAATDATRSIVGLSTHTPYDIYVVAEDSALNQSTVSKLDVSTAANTVPTAISLDDSTINQSAGANAVVGTLTTTDTDAGDTHTYTLITGEGSTDNASFAIVGDQLQANDASQLEAGTYAVRIRTTDDDGGTYEQSFTITVVDDVAPSFANGTPTTSDVTKTELTLTVSLNEAGTVYYVVVAEGAAAPSVTQVKAGHDADNASALKSGSIDVDAAATNEIATISGLAEGKTYHIYVVAEDNVSTPNTQSSATKLDVSMVANSAPTAISLTNSTVDQSAGANAVVGTLTTTDADALDTHTYTLVSGEGSTDNASFTIDGDKLQANDASQLAAGTYAVRIRTTDNDGGTFEQDFSITVVDDIAPSFTIGTPTASDVTKSGLTLTVQLDEAGKVYYVVVAEGAAAPSAAQLKAGNNAQDAPALQSGSIVVGAAVTDATSPIVGLSTHTPYDIYVVAEDSALNQSTVSKLDVSTAANTVPTAISLDDSTVNQSAGANAVVGTLTTTDADAGDTHTYTLVTGDGSTDNELFNIVGDQLQANDASQLEAGTYAVRIRTTDEDGGTYEQSFIITVVDDVAPQAPIIEVPVDETIITSLSPTISGTAEVNSIVELFVNDISQGTVNANHLGEWTYTPSTAWIDGEYRVVVTATDAAGNTSMESIAIAFTIDTTPPIITLNGNNDVRVVVGSTYDDGGATAIDARQGDVSTNIVVTNPIDTNVIGTYIVSYNVSDDAGNAAEEVQRTVTVTPTTVSVTGGARTVSVRNANSEATLILYNHEHIQVGDSATASSDGTFVFTGVDAGEGYYVTQTVNGIESDPSLSVNVSRTSSSSPSPAGTGKVRQVLVAADGTNPIEQVDISRVVNRDGRAEDVVELDLAKTKSIVEKVLAQGRTMASILIDDLPDDPADEIKVTIEQSSVQQFSSNKIALEIRTDHATIQLSQQTLQQLEQQGIDLYFRIVPIRDLAEKQQVSERTITAEQVQQIAGEGKVGIVGTPTVIETNYKNFNTKVVFPLLGIDLPTNPDLLKQLLNSLAVYIEHSDGEKKVQTGRIILDASGRPQGIEIEVSKFSTFTVFSFSSTDLHVSYVSGYANGTFKPNHTITRAELAAMLSRLLDDRLQDVETSMSYKDVGASHWAVQHISAMQQLGLMVGYSDGTFRPNQPVTRAEYANAIVKLLIGKQADHSYDVKDIEGHWAYRSILRVLATGMMNGYPDGTFRPNIVLTRAEAVSTLNRLFERSPLHEVDTPYNDVLESHWAFGDIMEASIEHQASIHIDE</sequence>
<dbReference type="PANTHER" id="PTHR34720">
    <property type="entry name" value="MICROCYSTIN DEPENDENT PROTEIN"/>
    <property type="match status" value="1"/>
</dbReference>
<proteinExistence type="predicted"/>
<keyword evidence="5" id="KW-1185">Reference proteome</keyword>
<feature type="domain" description="Cadherin" evidence="2">
    <location>
        <begin position="627"/>
        <end position="727"/>
    </location>
</feature>
<dbReference type="PROSITE" id="PS50268">
    <property type="entry name" value="CADHERIN_2"/>
    <property type="match status" value="9"/>
</dbReference>
<feature type="domain" description="Cadherin" evidence="2">
    <location>
        <begin position="1269"/>
        <end position="1367"/>
    </location>
</feature>
<evidence type="ECO:0000259" key="3">
    <source>
        <dbReference type="PROSITE" id="PS51272"/>
    </source>
</evidence>
<dbReference type="SMART" id="SM00060">
    <property type="entry name" value="FN3"/>
    <property type="match status" value="8"/>
</dbReference>
<organism evidence="4 5">
    <name type="scientific">Paenibacillus septentrionalis</name>
    <dbReference type="NCBI Taxonomy" id="429342"/>
    <lineage>
        <taxon>Bacteria</taxon>
        <taxon>Bacillati</taxon>
        <taxon>Bacillota</taxon>
        <taxon>Bacilli</taxon>
        <taxon>Bacillales</taxon>
        <taxon>Paenibacillaceae</taxon>
        <taxon>Paenibacillus</taxon>
    </lineage>
</organism>